<dbReference type="PROSITE" id="PS51721">
    <property type="entry name" value="G_CP"/>
    <property type="match status" value="1"/>
</dbReference>
<dbReference type="SUPFAM" id="SSF52540">
    <property type="entry name" value="P-loop containing nucleoside triphosphate hydrolases"/>
    <property type="match status" value="1"/>
</dbReference>
<name>A0A5C3QZS5_9AGAR</name>
<dbReference type="GO" id="GO:0005730">
    <property type="term" value="C:nucleolus"/>
    <property type="evidence" value="ECO:0007669"/>
    <property type="project" value="UniProtKB-SubCell"/>
</dbReference>
<dbReference type="PRINTS" id="PR00326">
    <property type="entry name" value="GTP1OBG"/>
</dbReference>
<feature type="region of interest" description="Disordered" evidence="8">
    <location>
        <begin position="1"/>
        <end position="31"/>
    </location>
</feature>
<evidence type="ECO:0000313" key="10">
    <source>
        <dbReference type="EMBL" id="TFL06320.1"/>
    </source>
</evidence>
<dbReference type="STRING" id="1884261.A0A5C3QZS5"/>
<gene>
    <name evidence="10" type="ORF">BDV98DRAFT_540433</name>
</gene>
<comment type="similarity">
    <text evidence="7">Belongs to the TRAFAC class YlqF/YawG GTPase family. NOG2 subfamily.</text>
</comment>
<dbReference type="GO" id="GO:0005525">
    <property type="term" value="F:GTP binding"/>
    <property type="evidence" value="ECO:0007669"/>
    <property type="project" value="UniProtKB-KW"/>
</dbReference>
<dbReference type="EMBL" id="ML178815">
    <property type="protein sequence ID" value="TFL06320.1"/>
    <property type="molecule type" value="Genomic_DNA"/>
</dbReference>
<feature type="compositionally biased region" description="Acidic residues" evidence="8">
    <location>
        <begin position="549"/>
        <end position="566"/>
    </location>
</feature>
<dbReference type="Pfam" id="PF08153">
    <property type="entry name" value="NGP1NT"/>
    <property type="match status" value="1"/>
</dbReference>
<feature type="compositionally biased region" description="Polar residues" evidence="8">
    <location>
        <begin position="616"/>
        <end position="625"/>
    </location>
</feature>
<feature type="compositionally biased region" description="Basic and acidic residues" evidence="8">
    <location>
        <begin position="485"/>
        <end position="510"/>
    </location>
</feature>
<feature type="compositionally biased region" description="Basic residues" evidence="8">
    <location>
        <begin position="637"/>
        <end position="646"/>
    </location>
</feature>
<dbReference type="AlphaFoldDB" id="A0A5C3QZS5"/>
<organism evidence="10 11">
    <name type="scientific">Pterulicium gracile</name>
    <dbReference type="NCBI Taxonomy" id="1884261"/>
    <lineage>
        <taxon>Eukaryota</taxon>
        <taxon>Fungi</taxon>
        <taxon>Dikarya</taxon>
        <taxon>Basidiomycota</taxon>
        <taxon>Agaricomycotina</taxon>
        <taxon>Agaricomycetes</taxon>
        <taxon>Agaricomycetidae</taxon>
        <taxon>Agaricales</taxon>
        <taxon>Pleurotineae</taxon>
        <taxon>Pterulaceae</taxon>
        <taxon>Pterulicium</taxon>
    </lineage>
</organism>
<evidence type="ECO:0000256" key="6">
    <source>
        <dbReference type="ARBA" id="ARBA00023242"/>
    </source>
</evidence>
<evidence type="ECO:0000256" key="8">
    <source>
        <dbReference type="SAM" id="MobiDB-lite"/>
    </source>
</evidence>
<evidence type="ECO:0000256" key="7">
    <source>
        <dbReference type="RuleBase" id="RU364023"/>
    </source>
</evidence>
<comment type="subcellular location">
    <subcellularLocation>
        <location evidence="2 7">Nucleus</location>
        <location evidence="2 7">Nucleolus</location>
    </subcellularLocation>
</comment>
<sequence>MAPHKNQTPKKANKKAKSSSSPNLGIPKVKGENFYRNAKQVGRLKMLTGGKAIRDKDGKIVQAAIFQKGEDETKPGRVQPDRRWFGNTRVISQTALDHFRTSLGTKKDDPYSVLLRRNKLPMALLDEAQNPHARKRSHIVESEPFSETFGPKAQRKKPRIDSSTFEELGQLGADSHDDFVSAAETNPTGEVQTHADYNEPIYAKGTSKRIYGELYKVIDSSDVVLHILDARDPLGTMCESVLEYMKKEKAHKQVVLVINKCDLVPNWVTARYIQHLTPKYPTIAFHASPNHSFGKGSLIELLRQFSRLHSDKKQISVGFVGYPNVGKSSIINTIKSGKVCRVAPIPGETKVWQYITLTRKIYLIDCPGIVPTSAHDSQTSIVLKGVVRVEALPTPSDHIPALMERVKPHYLSKTYDLPLPEDRPSWKPEEFLDKLARMKGRLRKGGEPDLDSVAKIVLSDWVRGRIPYFVSPPERSEELNQAEAKATKVQEIKSGSKDKGKAKETEERTLGVKQHIGSIMQKNSFLPEDIRRFEEEEDVEEAGASGGESSEDEEEEEDADAQDAEPELSWNDLFAGEQKEEASAAPVPRPRAVEDADEEKPAQKEGRMKTNKKKSSNFYTDANVKNKNRDKSSLLRALHKKKGEKK</sequence>
<evidence type="ECO:0000256" key="4">
    <source>
        <dbReference type="ARBA" id="ARBA00022741"/>
    </source>
</evidence>
<dbReference type="InterPro" id="IPR027417">
    <property type="entry name" value="P-loop_NTPase"/>
</dbReference>
<comment type="function">
    <text evidence="1 7">GTPase that associates with pre-60S ribosomal subunits in the nucleolus and is required for their nuclear export and maturation.</text>
</comment>
<protein>
    <recommendedName>
        <fullName evidence="3 7">Nucleolar GTP-binding protein 2</fullName>
    </recommendedName>
</protein>
<proteinExistence type="inferred from homology"/>
<dbReference type="Pfam" id="PF01926">
    <property type="entry name" value="MMR_HSR1"/>
    <property type="match status" value="1"/>
</dbReference>
<dbReference type="InterPro" id="IPR030378">
    <property type="entry name" value="G_CP_dom"/>
</dbReference>
<dbReference type="InterPro" id="IPR024929">
    <property type="entry name" value="GNL2_CP_dom"/>
</dbReference>
<dbReference type="PANTHER" id="PTHR11089:SF9">
    <property type="entry name" value="NUCLEOLAR GTP-BINDING PROTEIN 2"/>
    <property type="match status" value="1"/>
</dbReference>
<feature type="compositionally biased region" description="Basic residues" evidence="8">
    <location>
        <begin position="7"/>
        <end position="17"/>
    </location>
</feature>
<evidence type="ECO:0000256" key="1">
    <source>
        <dbReference type="ARBA" id="ARBA00003892"/>
    </source>
</evidence>
<feature type="region of interest" description="Disordered" evidence="8">
    <location>
        <begin position="475"/>
        <end position="515"/>
    </location>
</feature>
<feature type="domain" description="CP-type G" evidence="9">
    <location>
        <begin position="211"/>
        <end position="372"/>
    </location>
</feature>
<dbReference type="InterPro" id="IPR023179">
    <property type="entry name" value="GTP-bd_ortho_bundle_sf"/>
</dbReference>
<dbReference type="CDD" id="cd01858">
    <property type="entry name" value="NGP_1"/>
    <property type="match status" value="1"/>
</dbReference>
<dbReference type="Gene3D" id="1.10.1580.10">
    <property type="match status" value="1"/>
</dbReference>
<dbReference type="InterPro" id="IPR050755">
    <property type="entry name" value="TRAFAC_YlqF/YawG_RiboMat"/>
</dbReference>
<keyword evidence="6 7" id="KW-0539">Nucleus</keyword>
<keyword evidence="4 7" id="KW-0547">Nucleotide-binding</keyword>
<dbReference type="Proteomes" id="UP000305067">
    <property type="component" value="Unassembled WGS sequence"/>
</dbReference>
<evidence type="ECO:0000259" key="9">
    <source>
        <dbReference type="PROSITE" id="PS51721"/>
    </source>
</evidence>
<feature type="region of interest" description="Disordered" evidence="8">
    <location>
        <begin position="534"/>
        <end position="646"/>
    </location>
</feature>
<keyword evidence="5 7" id="KW-0342">GTP-binding</keyword>
<dbReference type="InterPro" id="IPR006073">
    <property type="entry name" value="GTP-bd"/>
</dbReference>
<evidence type="ECO:0000313" key="11">
    <source>
        <dbReference type="Proteomes" id="UP000305067"/>
    </source>
</evidence>
<reference evidence="10 11" key="1">
    <citation type="journal article" date="2019" name="Nat. Ecol. Evol.">
        <title>Megaphylogeny resolves global patterns of mushroom evolution.</title>
        <authorList>
            <person name="Varga T."/>
            <person name="Krizsan K."/>
            <person name="Foldi C."/>
            <person name="Dima B."/>
            <person name="Sanchez-Garcia M."/>
            <person name="Sanchez-Ramirez S."/>
            <person name="Szollosi G.J."/>
            <person name="Szarkandi J.G."/>
            <person name="Papp V."/>
            <person name="Albert L."/>
            <person name="Andreopoulos W."/>
            <person name="Angelini C."/>
            <person name="Antonin V."/>
            <person name="Barry K.W."/>
            <person name="Bougher N.L."/>
            <person name="Buchanan P."/>
            <person name="Buyck B."/>
            <person name="Bense V."/>
            <person name="Catcheside P."/>
            <person name="Chovatia M."/>
            <person name="Cooper J."/>
            <person name="Damon W."/>
            <person name="Desjardin D."/>
            <person name="Finy P."/>
            <person name="Geml J."/>
            <person name="Haridas S."/>
            <person name="Hughes K."/>
            <person name="Justo A."/>
            <person name="Karasinski D."/>
            <person name="Kautmanova I."/>
            <person name="Kiss B."/>
            <person name="Kocsube S."/>
            <person name="Kotiranta H."/>
            <person name="LaButti K.M."/>
            <person name="Lechner B.E."/>
            <person name="Liimatainen K."/>
            <person name="Lipzen A."/>
            <person name="Lukacs Z."/>
            <person name="Mihaltcheva S."/>
            <person name="Morgado L.N."/>
            <person name="Niskanen T."/>
            <person name="Noordeloos M.E."/>
            <person name="Ohm R.A."/>
            <person name="Ortiz-Santana B."/>
            <person name="Ovrebo C."/>
            <person name="Racz N."/>
            <person name="Riley R."/>
            <person name="Savchenko A."/>
            <person name="Shiryaev A."/>
            <person name="Soop K."/>
            <person name="Spirin V."/>
            <person name="Szebenyi C."/>
            <person name="Tomsovsky M."/>
            <person name="Tulloss R.E."/>
            <person name="Uehling J."/>
            <person name="Grigoriev I.V."/>
            <person name="Vagvolgyi C."/>
            <person name="Papp T."/>
            <person name="Martin F.M."/>
            <person name="Miettinen O."/>
            <person name="Hibbett D.S."/>
            <person name="Nagy L.G."/>
        </authorList>
    </citation>
    <scope>NUCLEOTIDE SEQUENCE [LARGE SCALE GENOMIC DNA]</scope>
    <source>
        <strain evidence="10 11">CBS 309.79</strain>
    </source>
</reference>
<dbReference type="PANTHER" id="PTHR11089">
    <property type="entry name" value="GTP-BINDING PROTEIN-RELATED"/>
    <property type="match status" value="1"/>
</dbReference>
<dbReference type="OrthoDB" id="444945at2759"/>
<keyword evidence="11" id="KW-1185">Reference proteome</keyword>
<feature type="compositionally biased region" description="Basic and acidic residues" evidence="8">
    <location>
        <begin position="591"/>
        <end position="608"/>
    </location>
</feature>
<evidence type="ECO:0000256" key="3">
    <source>
        <dbReference type="ARBA" id="ARBA00022127"/>
    </source>
</evidence>
<dbReference type="InterPro" id="IPR012971">
    <property type="entry name" value="NOG2_N_dom"/>
</dbReference>
<accession>A0A5C3QZS5</accession>
<evidence type="ECO:0000256" key="5">
    <source>
        <dbReference type="ARBA" id="ARBA00023134"/>
    </source>
</evidence>
<dbReference type="FunFam" id="3.40.50.300:FF:000559">
    <property type="entry name" value="Nuclear/nucleolar GTPase 2"/>
    <property type="match status" value="1"/>
</dbReference>
<dbReference type="Gene3D" id="3.40.50.300">
    <property type="entry name" value="P-loop containing nucleotide triphosphate hydrolases"/>
    <property type="match status" value="1"/>
</dbReference>
<evidence type="ECO:0000256" key="2">
    <source>
        <dbReference type="ARBA" id="ARBA00004604"/>
    </source>
</evidence>